<dbReference type="EMBL" id="BCTB01000028">
    <property type="protein sequence ID" value="GAT16040.1"/>
    <property type="molecule type" value="Genomic_DNA"/>
</dbReference>
<accession>A0A100XGA0</accession>
<comment type="caution">
    <text evidence="1">The sequence shown here is derived from an EMBL/GenBank/DDBJ whole genome shotgun (WGS) entry which is preliminary data.</text>
</comment>
<reference evidence="2" key="2">
    <citation type="submission" date="2016-02" db="EMBL/GenBank/DDBJ databases">
        <title>Draft genome sequence of five rapidly growing Mycobacterium species.</title>
        <authorList>
            <person name="Katahira K."/>
            <person name="Gotou Y."/>
            <person name="Iida K."/>
            <person name="Ogura Y."/>
            <person name="Hayashi T."/>
        </authorList>
    </citation>
    <scope>NUCLEOTIDE SEQUENCE [LARGE SCALE GENOMIC DNA]</scope>
    <source>
        <strain evidence="2">JCM6362</strain>
    </source>
</reference>
<evidence type="ECO:0000313" key="2">
    <source>
        <dbReference type="Proteomes" id="UP000069654"/>
    </source>
</evidence>
<reference evidence="1 2" key="1">
    <citation type="journal article" date="2016" name="Genome Announc.">
        <title>Draft Genome Sequences of Five Rapidly Growing Mycobacterium Species, M. thermoresistibile, M. fortuitum subsp. acetamidolyticum, M. canariasense, M. brisbanense, and M. novocastrense.</title>
        <authorList>
            <person name="Katahira K."/>
            <person name="Ogura Y."/>
            <person name="Gotoh Y."/>
            <person name="Hayashi T."/>
        </authorList>
    </citation>
    <scope>NUCLEOTIDE SEQUENCE [LARGE SCALE GENOMIC DNA]</scope>
    <source>
        <strain evidence="1 2">JCM6362</strain>
    </source>
</reference>
<protein>
    <submittedName>
        <fullName evidence="1">Uncharacterized protein</fullName>
    </submittedName>
</protein>
<dbReference type="Proteomes" id="UP000069654">
    <property type="component" value="Unassembled WGS sequence"/>
</dbReference>
<dbReference type="AlphaFoldDB" id="A0A100XGA0"/>
<proteinExistence type="predicted"/>
<dbReference type="STRING" id="1797.RMCT_3009"/>
<sequence length="104" mass="11467">MTAAADHMATCRFPAFPPYHSDRPDYGLMVAAGSCLAEENHRTPLRDNLVGVGGAAGSAEFNPYVHGLFELELATHRRMYRLLYEFCRHVGFDVADEPGLGPSR</sequence>
<name>A0A100XGA0_MYCTH</name>
<organism evidence="1 2">
    <name type="scientific">Mycolicibacterium thermoresistibile</name>
    <name type="common">Mycobacterium thermoresistibile</name>
    <dbReference type="NCBI Taxonomy" id="1797"/>
    <lineage>
        <taxon>Bacteria</taxon>
        <taxon>Bacillati</taxon>
        <taxon>Actinomycetota</taxon>
        <taxon>Actinomycetes</taxon>
        <taxon>Mycobacteriales</taxon>
        <taxon>Mycobacteriaceae</taxon>
        <taxon>Mycolicibacterium</taxon>
    </lineage>
</organism>
<evidence type="ECO:0000313" key="1">
    <source>
        <dbReference type="EMBL" id="GAT16040.1"/>
    </source>
</evidence>
<gene>
    <name evidence="1" type="ORF">RMCT_3009</name>
</gene>